<evidence type="ECO:0000256" key="3">
    <source>
        <dbReference type="ARBA" id="ARBA00022741"/>
    </source>
</evidence>
<evidence type="ECO:0000256" key="1">
    <source>
        <dbReference type="ARBA" id="ARBA00022527"/>
    </source>
</evidence>
<sequence>MLDIKPQNILVETPAIDEMFEHAPSEVFRPRRLPLDPPNDFYMEAVQVFSAEEDLACTPNVSVRLADFGTASWLHRHLTDWIQPQMLRAPEVILGADWDYKADIWNVGLIIWEFMEGKVLFDGTWKPKDSYTPEAHLAQMTAVLGNMPKQLLDRSTNRDKYFKSDGMATLVTRPELMATLTDHIVNP</sequence>
<dbReference type="GO" id="GO:0004674">
    <property type="term" value="F:protein serine/threonine kinase activity"/>
    <property type="evidence" value="ECO:0007669"/>
    <property type="project" value="UniProtKB-KW"/>
</dbReference>
<evidence type="ECO:0000256" key="2">
    <source>
        <dbReference type="ARBA" id="ARBA00022679"/>
    </source>
</evidence>
<accession>A0A9P5LH30</accession>
<dbReference type="Pfam" id="PF00069">
    <property type="entry name" value="Pkinase"/>
    <property type="match status" value="1"/>
</dbReference>
<evidence type="ECO:0000256" key="5">
    <source>
        <dbReference type="ARBA" id="ARBA00022840"/>
    </source>
</evidence>
<evidence type="ECO:0000313" key="7">
    <source>
        <dbReference type="EMBL" id="KAF7552117.1"/>
    </source>
</evidence>
<dbReference type="EMBL" id="JAANBB010000066">
    <property type="protein sequence ID" value="KAF7552117.1"/>
    <property type="molecule type" value="Genomic_DNA"/>
</dbReference>
<keyword evidence="3" id="KW-0547">Nucleotide-binding</keyword>
<feature type="domain" description="Protein kinase" evidence="6">
    <location>
        <begin position="1"/>
        <end position="176"/>
    </location>
</feature>
<reference evidence="7" key="1">
    <citation type="submission" date="2020-03" db="EMBL/GenBank/DDBJ databases">
        <title>Draft Genome Sequence of Cylindrodendrum hubeiense.</title>
        <authorList>
            <person name="Buettner E."/>
            <person name="Kellner H."/>
        </authorList>
    </citation>
    <scope>NUCLEOTIDE SEQUENCE</scope>
    <source>
        <strain evidence="7">IHI 201604</strain>
    </source>
</reference>
<dbReference type="PANTHER" id="PTHR45646">
    <property type="entry name" value="SERINE/THREONINE-PROTEIN KINASE DOA-RELATED"/>
    <property type="match status" value="1"/>
</dbReference>
<dbReference type="InterPro" id="IPR051175">
    <property type="entry name" value="CLK_kinases"/>
</dbReference>
<protein>
    <recommendedName>
        <fullName evidence="6">Protein kinase domain-containing protein</fullName>
    </recommendedName>
</protein>
<keyword evidence="4" id="KW-0418">Kinase</keyword>
<dbReference type="InterPro" id="IPR011009">
    <property type="entry name" value="Kinase-like_dom_sf"/>
</dbReference>
<evidence type="ECO:0000256" key="4">
    <source>
        <dbReference type="ARBA" id="ARBA00022777"/>
    </source>
</evidence>
<keyword evidence="5" id="KW-0067">ATP-binding</keyword>
<dbReference type="PANTHER" id="PTHR45646:SF11">
    <property type="entry name" value="SERINE_THREONINE-PROTEIN KINASE DOA"/>
    <property type="match status" value="1"/>
</dbReference>
<dbReference type="GO" id="GO:0005634">
    <property type="term" value="C:nucleus"/>
    <property type="evidence" value="ECO:0007669"/>
    <property type="project" value="TreeGrafter"/>
</dbReference>
<keyword evidence="1" id="KW-0723">Serine/threonine-protein kinase</keyword>
<dbReference type="GO" id="GO:0005524">
    <property type="term" value="F:ATP binding"/>
    <property type="evidence" value="ECO:0007669"/>
    <property type="project" value="UniProtKB-KW"/>
</dbReference>
<comment type="caution">
    <text evidence="7">The sequence shown here is derived from an EMBL/GenBank/DDBJ whole genome shotgun (WGS) entry which is preliminary data.</text>
</comment>
<gene>
    <name evidence="7" type="ORF">G7Z17_g4551</name>
</gene>
<dbReference type="SUPFAM" id="SSF56112">
    <property type="entry name" value="Protein kinase-like (PK-like)"/>
    <property type="match status" value="1"/>
</dbReference>
<name>A0A9P5LH30_9HYPO</name>
<organism evidence="7 8">
    <name type="scientific">Cylindrodendrum hubeiense</name>
    <dbReference type="NCBI Taxonomy" id="595255"/>
    <lineage>
        <taxon>Eukaryota</taxon>
        <taxon>Fungi</taxon>
        <taxon>Dikarya</taxon>
        <taxon>Ascomycota</taxon>
        <taxon>Pezizomycotina</taxon>
        <taxon>Sordariomycetes</taxon>
        <taxon>Hypocreomycetidae</taxon>
        <taxon>Hypocreales</taxon>
        <taxon>Nectriaceae</taxon>
        <taxon>Cylindrodendrum</taxon>
    </lineage>
</organism>
<keyword evidence="8" id="KW-1185">Reference proteome</keyword>
<keyword evidence="2" id="KW-0808">Transferase</keyword>
<dbReference type="GO" id="GO:0043484">
    <property type="term" value="P:regulation of RNA splicing"/>
    <property type="evidence" value="ECO:0007669"/>
    <property type="project" value="TreeGrafter"/>
</dbReference>
<dbReference type="OrthoDB" id="5979581at2759"/>
<evidence type="ECO:0000313" key="8">
    <source>
        <dbReference type="Proteomes" id="UP000722485"/>
    </source>
</evidence>
<dbReference type="AlphaFoldDB" id="A0A9P5LH30"/>
<evidence type="ECO:0000259" key="6">
    <source>
        <dbReference type="PROSITE" id="PS50011"/>
    </source>
</evidence>
<dbReference type="Proteomes" id="UP000722485">
    <property type="component" value="Unassembled WGS sequence"/>
</dbReference>
<dbReference type="InterPro" id="IPR000719">
    <property type="entry name" value="Prot_kinase_dom"/>
</dbReference>
<proteinExistence type="predicted"/>
<dbReference type="Gene3D" id="1.10.510.10">
    <property type="entry name" value="Transferase(Phosphotransferase) domain 1"/>
    <property type="match status" value="1"/>
</dbReference>
<dbReference type="PROSITE" id="PS50011">
    <property type="entry name" value="PROTEIN_KINASE_DOM"/>
    <property type="match status" value="1"/>
</dbReference>